<keyword evidence="3 7" id="KW-1134">Transmembrane beta strand</keyword>
<evidence type="ECO:0000256" key="7">
    <source>
        <dbReference type="PROSITE-ProRule" id="PRU01360"/>
    </source>
</evidence>
<gene>
    <name evidence="11" type="ORF">PSDVSF_13770</name>
</gene>
<evidence type="ECO:0000313" key="11">
    <source>
        <dbReference type="EMBL" id="BCS88135.1"/>
    </source>
</evidence>
<keyword evidence="5 7" id="KW-0472">Membrane</keyword>
<feature type="compositionally biased region" description="Low complexity" evidence="8">
    <location>
        <begin position="373"/>
        <end position="383"/>
    </location>
</feature>
<evidence type="ECO:0000256" key="3">
    <source>
        <dbReference type="ARBA" id="ARBA00022452"/>
    </source>
</evidence>
<feature type="region of interest" description="Disordered" evidence="8">
    <location>
        <begin position="360"/>
        <end position="383"/>
    </location>
</feature>
<dbReference type="InterPro" id="IPR012910">
    <property type="entry name" value="Plug_dom"/>
</dbReference>
<dbReference type="Pfam" id="PF07715">
    <property type="entry name" value="Plug"/>
    <property type="match status" value="1"/>
</dbReference>
<comment type="similarity">
    <text evidence="7">Belongs to the TonB-dependent receptor family.</text>
</comment>
<dbReference type="SUPFAM" id="SSF56935">
    <property type="entry name" value="Porins"/>
    <property type="match status" value="1"/>
</dbReference>
<feature type="signal peptide" evidence="9">
    <location>
        <begin position="1"/>
        <end position="29"/>
    </location>
</feature>
<dbReference type="EMBL" id="AP024485">
    <property type="protein sequence ID" value="BCS88135.1"/>
    <property type="molecule type" value="Genomic_DNA"/>
</dbReference>
<proteinExistence type="inferred from homology"/>
<evidence type="ECO:0000256" key="1">
    <source>
        <dbReference type="ARBA" id="ARBA00004571"/>
    </source>
</evidence>
<dbReference type="InterPro" id="IPR036942">
    <property type="entry name" value="Beta-barrel_TonB_sf"/>
</dbReference>
<evidence type="ECO:0000256" key="6">
    <source>
        <dbReference type="ARBA" id="ARBA00023237"/>
    </source>
</evidence>
<feature type="chain" id="PRO_5046962205" evidence="9">
    <location>
        <begin position="30"/>
        <end position="822"/>
    </location>
</feature>
<evidence type="ECO:0000313" key="12">
    <source>
        <dbReference type="Proteomes" id="UP001053296"/>
    </source>
</evidence>
<keyword evidence="2 7" id="KW-0813">Transport</keyword>
<evidence type="ECO:0000256" key="9">
    <source>
        <dbReference type="SAM" id="SignalP"/>
    </source>
</evidence>
<dbReference type="Gene3D" id="2.40.170.20">
    <property type="entry name" value="TonB-dependent receptor, beta-barrel domain"/>
    <property type="match status" value="1"/>
</dbReference>
<dbReference type="PROSITE" id="PS52016">
    <property type="entry name" value="TONB_DEPENDENT_REC_3"/>
    <property type="match status" value="1"/>
</dbReference>
<reference evidence="11" key="1">
    <citation type="journal article" date="2022" name="Arch. Microbiol.">
        <title>Pseudodesulfovibrio sediminis sp. nov., a mesophilic and neutrophilic sulfate-reducing bacterium isolated from sediment of a brackish lake.</title>
        <authorList>
            <person name="Takahashi A."/>
            <person name="Kojima H."/>
            <person name="Watanabe M."/>
            <person name="Fukui M."/>
        </authorList>
    </citation>
    <scope>NUCLEOTIDE SEQUENCE</scope>
    <source>
        <strain evidence="11">SF6</strain>
    </source>
</reference>
<evidence type="ECO:0000256" key="8">
    <source>
        <dbReference type="SAM" id="MobiDB-lite"/>
    </source>
</evidence>
<dbReference type="Proteomes" id="UP001053296">
    <property type="component" value="Chromosome"/>
</dbReference>
<keyword evidence="12" id="KW-1185">Reference proteome</keyword>
<protein>
    <submittedName>
        <fullName evidence="11">TonB-dependent receptor</fullName>
    </submittedName>
</protein>
<keyword evidence="9" id="KW-0732">Signal</keyword>
<dbReference type="Gene3D" id="2.170.130.10">
    <property type="entry name" value="TonB-dependent receptor, plug domain"/>
    <property type="match status" value="1"/>
</dbReference>
<name>A0ABM7P5K6_9BACT</name>
<dbReference type="InterPro" id="IPR039426">
    <property type="entry name" value="TonB-dep_rcpt-like"/>
</dbReference>
<comment type="subcellular location">
    <subcellularLocation>
        <location evidence="1 7">Cell outer membrane</location>
        <topology evidence="1 7">Multi-pass membrane protein</topology>
    </subcellularLocation>
</comment>
<keyword evidence="4 7" id="KW-0812">Transmembrane</keyword>
<feature type="region of interest" description="Disordered" evidence="8">
    <location>
        <begin position="60"/>
        <end position="79"/>
    </location>
</feature>
<evidence type="ECO:0000256" key="4">
    <source>
        <dbReference type="ARBA" id="ARBA00022692"/>
    </source>
</evidence>
<feature type="compositionally biased region" description="Polar residues" evidence="8">
    <location>
        <begin position="65"/>
        <end position="79"/>
    </location>
</feature>
<evidence type="ECO:0000256" key="2">
    <source>
        <dbReference type="ARBA" id="ARBA00022448"/>
    </source>
</evidence>
<keyword evidence="6 7" id="KW-0998">Cell outer membrane</keyword>
<feature type="domain" description="TonB-dependent receptor plug" evidence="10">
    <location>
        <begin position="70"/>
        <end position="187"/>
    </location>
</feature>
<evidence type="ECO:0000259" key="10">
    <source>
        <dbReference type="Pfam" id="PF07715"/>
    </source>
</evidence>
<organism evidence="11 12">
    <name type="scientific">Pseudodesulfovibrio sediminis</name>
    <dbReference type="NCBI Taxonomy" id="2810563"/>
    <lineage>
        <taxon>Bacteria</taxon>
        <taxon>Pseudomonadati</taxon>
        <taxon>Thermodesulfobacteriota</taxon>
        <taxon>Desulfovibrionia</taxon>
        <taxon>Desulfovibrionales</taxon>
        <taxon>Desulfovibrionaceae</taxon>
    </lineage>
</organism>
<dbReference type="InterPro" id="IPR037066">
    <property type="entry name" value="Plug_dom_sf"/>
</dbReference>
<dbReference type="RefSeq" id="WP_229595507.1">
    <property type="nucleotide sequence ID" value="NZ_AP024485.1"/>
</dbReference>
<sequence length="822" mass="91600">MVKVRNTRWGVFLLGWAIVALLLSGPAHAVDALDDLKDKEKKTKIDEDKVLHLEEVEVEADKNQNGKAELSQQELERMPNSSGSITEALKGMPNVQFDDASRSSMSGGSIVPPKISISGGKYYENNFSIDGISNNNRIDPSGIDDVGSNTTLGGEAENSFLNTDLLDSITVYSSNVPAKYGNFVGGVVDAKTRKPADVFGGKVSWMHTRDTWANHRPADREKFEDSSSDSNGNPKFTKNLVSSYIDIPLNHKAGVMLSYDITNSVIPLRYMEGLKDQYKTNQTIFGKLAVDIDSKNSLDFSVTLSEYEAQKFVNEMKDSGYDIVNPSKKIALLYEHEAKEGTYTLTAAFAETELERESEASETFNWTKGGGTTSTQWGSSATTAKEGGFGDSYRRERDLSFLMDYESVPVASGPLTHVFSLGTSYEYVGGRYERLDDVSSYFSSKTSSNVQDNGEGGIIANEQYASRKSSSASQIRSAHYHSLGYYLQDELNWGRVTFRPGARVDYDDLMENINVAPRFAAEYDVLGDSGLVFTAGMNRYYGTNLLGYALRSTVPLRYYSRTIDAGGNLSSWAEYNSSHTDYSLDGLNTPYSDEVAVGVSTEFLGVDASLNYVKRQARNQFATQSQKIGSEYFKTLTNDGETKYWGYTLLLEKTVDNHHFSLGATYSDQQTNFSDYSDEKNDGSSSTINYDKVYYNGKLIDRSELPAANYNRPWVGTFIYEGTFFDKLKFTSVTRYQSEMDTISVKGTETVGGEKYYKYEDSTLSESIIWDWKIVYEVFAHNSQAMQLDFVVDNVFDETAVIDSDGNRCAGRQLWVGSTYTF</sequence>
<keyword evidence="11" id="KW-0675">Receptor</keyword>
<accession>A0ABM7P5K6</accession>
<evidence type="ECO:0000256" key="5">
    <source>
        <dbReference type="ARBA" id="ARBA00023136"/>
    </source>
</evidence>